<dbReference type="EMBL" id="JXLN01012567">
    <property type="protein sequence ID" value="KPM08640.1"/>
    <property type="molecule type" value="Genomic_DNA"/>
</dbReference>
<dbReference type="VEuPathDB" id="VectorBase:SSCA006053"/>
<reference evidence="2 3" key="1">
    <citation type="journal article" date="2015" name="Parasit. Vectors">
        <title>Draft genome of the scabies mite.</title>
        <authorList>
            <person name="Rider S.D.Jr."/>
            <person name="Morgan M.S."/>
            <person name="Arlian L.G."/>
        </authorList>
    </citation>
    <scope>NUCLEOTIDE SEQUENCE [LARGE SCALE GENOMIC DNA]</scope>
    <source>
        <strain evidence="2">Arlian Lab</strain>
    </source>
</reference>
<evidence type="ECO:0000313" key="3">
    <source>
        <dbReference type="Proteomes" id="UP000616769"/>
    </source>
</evidence>
<gene>
    <name evidence="2" type="ORF">QR98_0071620</name>
</gene>
<protein>
    <submittedName>
        <fullName evidence="2">Uncharacterized protein</fullName>
    </submittedName>
</protein>
<feature type="compositionally biased region" description="Basic residues" evidence="1">
    <location>
        <begin position="10"/>
        <end position="22"/>
    </location>
</feature>
<name>A0A132ADW9_SARSC</name>
<dbReference type="AlphaFoldDB" id="A0A132ADW9"/>
<evidence type="ECO:0000256" key="1">
    <source>
        <dbReference type="SAM" id="MobiDB-lite"/>
    </source>
</evidence>
<comment type="caution">
    <text evidence="2">The sequence shown here is derived from an EMBL/GenBank/DDBJ whole genome shotgun (WGS) entry which is preliminary data.</text>
</comment>
<feature type="region of interest" description="Disordered" evidence="1">
    <location>
        <begin position="1"/>
        <end position="27"/>
    </location>
</feature>
<accession>A0A132ADW9</accession>
<organism evidence="2 3">
    <name type="scientific">Sarcoptes scabiei</name>
    <name type="common">Itch mite</name>
    <name type="synonym">Acarus scabiei</name>
    <dbReference type="NCBI Taxonomy" id="52283"/>
    <lineage>
        <taxon>Eukaryota</taxon>
        <taxon>Metazoa</taxon>
        <taxon>Ecdysozoa</taxon>
        <taxon>Arthropoda</taxon>
        <taxon>Chelicerata</taxon>
        <taxon>Arachnida</taxon>
        <taxon>Acari</taxon>
        <taxon>Acariformes</taxon>
        <taxon>Sarcoptiformes</taxon>
        <taxon>Astigmata</taxon>
        <taxon>Psoroptidia</taxon>
        <taxon>Sarcoptoidea</taxon>
        <taxon>Sarcoptidae</taxon>
        <taxon>Sarcoptinae</taxon>
        <taxon>Sarcoptes</taxon>
    </lineage>
</organism>
<dbReference type="Proteomes" id="UP000616769">
    <property type="component" value="Unassembled WGS sequence"/>
</dbReference>
<sequence>MGKLHDFVTKKKTSKSTRYHQKKKEEKDILAEETVQKGEENVRKKEAKFVSQSRWL</sequence>
<evidence type="ECO:0000313" key="2">
    <source>
        <dbReference type="EMBL" id="KPM08640.1"/>
    </source>
</evidence>
<proteinExistence type="predicted"/>